<evidence type="ECO:0000256" key="1">
    <source>
        <dbReference type="ARBA" id="ARBA00022679"/>
    </source>
</evidence>
<feature type="domain" description="ACT" evidence="7">
    <location>
        <begin position="771"/>
        <end position="837"/>
    </location>
</feature>
<dbReference type="InterPro" id="IPR006674">
    <property type="entry name" value="HD_domain"/>
</dbReference>
<evidence type="ECO:0000256" key="2">
    <source>
        <dbReference type="ARBA" id="ARBA00022695"/>
    </source>
</evidence>
<dbReference type="EC" id="3.1.4.-" evidence="6"/>
<feature type="region of interest" description="Uridylyltransferase" evidence="6">
    <location>
        <begin position="1"/>
        <end position="339"/>
    </location>
</feature>
<comment type="similarity">
    <text evidence="6">Belongs to the GlnD family.</text>
</comment>
<evidence type="ECO:0000256" key="5">
    <source>
        <dbReference type="ARBA" id="ARBA00023268"/>
    </source>
</evidence>
<evidence type="ECO:0000256" key="6">
    <source>
        <dbReference type="HAMAP-Rule" id="MF_00277"/>
    </source>
</evidence>
<dbReference type="GO" id="GO:0006808">
    <property type="term" value="P:regulation of nitrogen utilization"/>
    <property type="evidence" value="ECO:0007669"/>
    <property type="project" value="UniProtKB-UniRule"/>
</dbReference>
<dbReference type="SUPFAM" id="SSF81301">
    <property type="entry name" value="Nucleotidyltransferase"/>
    <property type="match status" value="1"/>
</dbReference>
<keyword evidence="10" id="KW-1185">Reference proteome</keyword>
<comment type="catalytic activity">
    <reaction evidence="6">
        <text>[protein-PII]-L-tyrosine + UTP = [protein-PII]-uridylyl-L-tyrosine + diphosphate</text>
        <dbReference type="Rhea" id="RHEA:13673"/>
        <dbReference type="Rhea" id="RHEA-COMP:12147"/>
        <dbReference type="Rhea" id="RHEA-COMP:12148"/>
        <dbReference type="ChEBI" id="CHEBI:33019"/>
        <dbReference type="ChEBI" id="CHEBI:46398"/>
        <dbReference type="ChEBI" id="CHEBI:46858"/>
        <dbReference type="ChEBI" id="CHEBI:90602"/>
        <dbReference type="EC" id="2.7.7.59"/>
    </reaction>
</comment>
<dbReference type="PIRSF" id="PIRSF006288">
    <property type="entry name" value="PII_uridyltransf"/>
    <property type="match status" value="1"/>
</dbReference>
<evidence type="ECO:0000256" key="4">
    <source>
        <dbReference type="ARBA" id="ARBA00022842"/>
    </source>
</evidence>
<evidence type="ECO:0000256" key="3">
    <source>
        <dbReference type="ARBA" id="ARBA00022801"/>
    </source>
</evidence>
<protein>
    <recommendedName>
        <fullName evidence="6">Bifunctional uridylyltransferase/uridylyl-removing enzyme</fullName>
        <shortName evidence="6">UTase/UR</shortName>
    </recommendedName>
    <alternativeName>
        <fullName evidence="6">Bifunctional [protein-PII] modification enzyme</fullName>
    </alternativeName>
    <alternativeName>
        <fullName evidence="6">Bifunctional nitrogen sensor protein</fullName>
    </alternativeName>
    <domain>
        <recommendedName>
            <fullName evidence="6">[Protein-PII] uridylyltransferase</fullName>
            <shortName evidence="6">PII uridylyltransferase</shortName>
            <shortName evidence="6">UTase</shortName>
            <ecNumber evidence="6">2.7.7.59</ecNumber>
        </recommendedName>
    </domain>
    <domain>
        <recommendedName>
            <fullName evidence="6">[Protein-PII]-UMP uridylyl-removing enzyme</fullName>
            <shortName evidence="6">UR</shortName>
            <ecNumber evidence="6">3.1.4.-</ecNumber>
        </recommendedName>
    </domain>
</protein>
<dbReference type="CDD" id="cd04873">
    <property type="entry name" value="ACT_UUR-ACR-like"/>
    <property type="match status" value="1"/>
</dbReference>
<dbReference type="OrthoDB" id="9758038at2"/>
<dbReference type="InterPro" id="IPR013546">
    <property type="entry name" value="PII_UdlTrfase/GS_AdlTrfase"/>
</dbReference>
<dbReference type="InterPro" id="IPR045865">
    <property type="entry name" value="ACT-like_dom_sf"/>
</dbReference>
<dbReference type="SUPFAM" id="SSF81891">
    <property type="entry name" value="Poly A polymerase C-terminal region-like"/>
    <property type="match status" value="1"/>
</dbReference>
<dbReference type="EMBL" id="SZPX01000006">
    <property type="protein sequence ID" value="TKI68924.1"/>
    <property type="molecule type" value="Genomic_DNA"/>
</dbReference>
<accession>A0A4U2Z512</accession>
<dbReference type="GO" id="GO:0008081">
    <property type="term" value="F:phosphoric diester hydrolase activity"/>
    <property type="evidence" value="ECO:0007669"/>
    <property type="project" value="UniProtKB-UniRule"/>
</dbReference>
<organism evidence="9 10">
    <name type="scientific">Sulfurimonas crateris</name>
    <dbReference type="NCBI Taxonomy" id="2574727"/>
    <lineage>
        <taxon>Bacteria</taxon>
        <taxon>Pseudomonadati</taxon>
        <taxon>Campylobacterota</taxon>
        <taxon>Epsilonproteobacteria</taxon>
        <taxon>Campylobacterales</taxon>
        <taxon>Sulfurimonadaceae</taxon>
        <taxon>Sulfurimonas</taxon>
    </lineage>
</organism>
<keyword evidence="2 6" id="KW-0548">Nucleotidyltransferase</keyword>
<keyword evidence="1 6" id="KW-0808">Transferase</keyword>
<dbReference type="RefSeq" id="WP_137014143.1">
    <property type="nucleotide sequence ID" value="NZ_SZPX01000006.1"/>
</dbReference>
<dbReference type="Pfam" id="PF03445">
    <property type="entry name" value="DUF294"/>
    <property type="match status" value="1"/>
</dbReference>
<comment type="domain">
    <text evidence="6">Has four distinct domains: an N-terminal nucleotidyltransferase (NT) domain responsible for UTase activity, a central HD domain that encodes UR activity, and two C-terminal ACT domains that seem to have a role in glutamine sensing.</text>
</comment>
<dbReference type="PANTHER" id="PTHR47320">
    <property type="entry name" value="BIFUNCTIONAL URIDYLYLTRANSFERASE/URIDYLYL-REMOVING ENZYME"/>
    <property type="match status" value="1"/>
</dbReference>
<dbReference type="HAMAP" id="MF_00277">
    <property type="entry name" value="PII_uridylyl_transf"/>
    <property type="match status" value="1"/>
</dbReference>
<gene>
    <name evidence="6" type="primary">glnD</name>
    <name evidence="9" type="ORF">FCU45_08140</name>
</gene>
<evidence type="ECO:0000259" key="7">
    <source>
        <dbReference type="PROSITE" id="PS51671"/>
    </source>
</evidence>
<dbReference type="PANTHER" id="PTHR47320:SF1">
    <property type="entry name" value="BIFUNCTIONAL URIDYLYLTRANSFERASE_URIDYLYL-REMOVING ENZYME"/>
    <property type="match status" value="1"/>
</dbReference>
<keyword evidence="3 6" id="KW-0378">Hydrolase</keyword>
<dbReference type="PROSITE" id="PS51831">
    <property type="entry name" value="HD"/>
    <property type="match status" value="1"/>
</dbReference>
<name>A0A4U2Z512_9BACT</name>
<dbReference type="Gene3D" id="1.10.3090.10">
    <property type="entry name" value="cca-adding enzyme, domain 2"/>
    <property type="match status" value="1"/>
</dbReference>
<dbReference type="EC" id="2.7.7.59" evidence="6"/>
<keyword evidence="5 6" id="KW-0511">Multifunctional enzyme</keyword>
<proteinExistence type="inferred from homology"/>
<evidence type="ECO:0000313" key="9">
    <source>
        <dbReference type="EMBL" id="TKI68924.1"/>
    </source>
</evidence>
<feature type="domain" description="HD" evidence="8">
    <location>
        <begin position="450"/>
        <end position="573"/>
    </location>
</feature>
<dbReference type="SUPFAM" id="SSF55021">
    <property type="entry name" value="ACT-like"/>
    <property type="match status" value="1"/>
</dbReference>
<reference evidence="9 10" key="1">
    <citation type="submission" date="2019-04" db="EMBL/GenBank/DDBJ databases">
        <title>Sulfurimonas crateris sp. nov. a facultative anaerobic sulfur-oxidizing chemolithautotrophic bacterium isolated from a terrestrial mud vulcano.</title>
        <authorList>
            <person name="Ratnikova N.M."/>
            <person name="Slobodkin A.I."/>
            <person name="Merkel A.Y."/>
            <person name="Novikov A."/>
            <person name="Bonch-Osmolovskaya E.A."/>
            <person name="Slobodkina G.B."/>
        </authorList>
    </citation>
    <scope>NUCLEOTIDE SEQUENCE [LARGE SCALE GENOMIC DNA]</scope>
    <source>
        <strain evidence="9 10">SN118</strain>
    </source>
</reference>
<comment type="caution">
    <text evidence="9">The sequence shown here is derived from an EMBL/GenBank/DDBJ whole genome shotgun (WGS) entry which is preliminary data.</text>
</comment>
<dbReference type="InterPro" id="IPR005105">
    <property type="entry name" value="GlnD_Uridyltrans_N"/>
</dbReference>
<comment type="caution">
    <text evidence="6">Lacks conserved residue(s) required for the propagation of feature annotation.</text>
</comment>
<dbReference type="CDD" id="cd05401">
    <property type="entry name" value="NT_GlnE_GlnD_like"/>
    <property type="match status" value="1"/>
</dbReference>
<keyword evidence="4 6" id="KW-0460">Magnesium</keyword>
<dbReference type="InterPro" id="IPR002912">
    <property type="entry name" value="ACT_dom"/>
</dbReference>
<dbReference type="Pfam" id="PF01966">
    <property type="entry name" value="HD"/>
    <property type="match status" value="1"/>
</dbReference>
<dbReference type="Proteomes" id="UP000309561">
    <property type="component" value="Unassembled WGS sequence"/>
</dbReference>
<comment type="cofactor">
    <cofactor evidence="6">
        <name>Mg(2+)</name>
        <dbReference type="ChEBI" id="CHEBI:18420"/>
    </cofactor>
</comment>
<comment type="catalytic activity">
    <reaction evidence="6">
        <text>[protein-PII]-uridylyl-L-tyrosine + H2O = [protein-PII]-L-tyrosine + UMP + H(+)</text>
        <dbReference type="Rhea" id="RHEA:48600"/>
        <dbReference type="Rhea" id="RHEA-COMP:12147"/>
        <dbReference type="Rhea" id="RHEA-COMP:12148"/>
        <dbReference type="ChEBI" id="CHEBI:15377"/>
        <dbReference type="ChEBI" id="CHEBI:15378"/>
        <dbReference type="ChEBI" id="CHEBI:46858"/>
        <dbReference type="ChEBI" id="CHEBI:57865"/>
        <dbReference type="ChEBI" id="CHEBI:90602"/>
    </reaction>
</comment>
<comment type="activity regulation">
    <text evidence="6">Uridylyltransferase (UTase) activity is inhibited by glutamine, while glutamine activates uridylyl-removing (UR) activity.</text>
</comment>
<dbReference type="PROSITE" id="PS51671">
    <property type="entry name" value="ACT"/>
    <property type="match status" value="1"/>
</dbReference>
<dbReference type="InterPro" id="IPR043519">
    <property type="entry name" value="NT_sf"/>
</dbReference>
<dbReference type="Pfam" id="PF08335">
    <property type="entry name" value="GlnD_UR_UTase"/>
    <property type="match status" value="1"/>
</dbReference>
<evidence type="ECO:0000313" key="10">
    <source>
        <dbReference type="Proteomes" id="UP000309561"/>
    </source>
</evidence>
<dbReference type="GO" id="GO:0008773">
    <property type="term" value="F:[protein-PII] uridylyltransferase activity"/>
    <property type="evidence" value="ECO:0007669"/>
    <property type="project" value="UniProtKB-UniRule"/>
</dbReference>
<comment type="function">
    <text evidence="6">Modifies, by uridylylation and deuridylylation, the PII regulatory proteins (GlnB and homologs), in response to the nitrogen status of the cell that GlnD senses through the glutamine level. Under low glutamine levels, catalyzes the conversion of the PII proteins and UTP to PII-UMP and PPi, while under higher glutamine levels, GlnD hydrolyzes PII-UMP to PII and UMP (deuridylylation). Thus, controls uridylylation state and activity of the PII proteins, and plays an important role in the regulation of nitrogen metabolism.</text>
</comment>
<evidence type="ECO:0000259" key="8">
    <source>
        <dbReference type="PROSITE" id="PS51831"/>
    </source>
</evidence>
<dbReference type="AlphaFoldDB" id="A0A4U2Z512"/>
<sequence length="837" mass="97429">MDLILQIEDLIEKNGSDFELSKLFKAFIKEYKTSLGELFKKNQGKDFLVRHTKQLDSIITLMYKTTLRRIFGNYLPMRSSIPIAIVALGSYGREQLCVHSDVDLLIVYEKVDGFNSELIIEKFFYLALDAGLKLGHRVHETNDLFAASKEDITIRTALMEARFVTGSTLTWHETSKELNRIRLYEQKEFILEKIKESQERRKKYPTSMQPNIKESVGGLRDSNFIFWIAHTIYGVTTLKDLAGILFSDEEYKEYRAALELLFRTRSALHLITNKQEDRLLLEFIPEVGRLLGFKNQQKMVTKVLEAQWRISNFTQIFVKKMVRPYIADMSQLGNFRKNRLSHGIYKIENRIYASYNLPVQPLNKLLETLVLLEDKPYHFDAGFLRQFTYVKISYPLQAKTYSLLKELFKKRYMYSFLKLFYDAGVLHHLFGAFKKVLHLPQFDGYHHYPVDIHSIKCVEALENIKEPFIQNLYDEFKDDEKLLLKIVTLFHDSGKGRVQDHSEVGAKLIAAFAQKMKLKEEEKERCVTLVKQHVSMSNVALRENIHNEKTLYKFMSNVGDVKNLQLLYVLTYADINGVGDGVYNSFTSKLLRELYTNALEVAQNRQRITDASKRINSERRVAKLQEFIELSKLLQSKLLRVESNLFFLKHTPHDIIEIAKKASKTKEYDFSIDTQSSLVIEIYRKIPLNIGYLLASLSHLDVASMEIFTLFDGVKYFKIEFIEHVDENETIHIENIINNAFDMSRHIKLKDVTIREDEIGIDCEHSLTHAEVTINTQNQKGLLAYIMECFEELGINIVTAKIHSTKHKVRDSFLIEKQNDICNNVAKIYALLTLTQR</sequence>
<dbReference type="InterPro" id="IPR010043">
    <property type="entry name" value="UTase/UR"/>
</dbReference>
<dbReference type="Pfam" id="PF22754">
    <property type="entry name" value="bHLH-TF_ACT-like_plant"/>
    <property type="match status" value="1"/>
</dbReference>
<dbReference type="InterPro" id="IPR054502">
    <property type="entry name" value="bHLH-TF_ACT-like_plant"/>
</dbReference>
<dbReference type="SUPFAM" id="SSF81593">
    <property type="entry name" value="Nucleotidyltransferase substrate binding subunit/domain"/>
    <property type="match status" value="1"/>
</dbReference>